<dbReference type="Proteomes" id="UP001472866">
    <property type="component" value="Chromosome 16"/>
</dbReference>
<dbReference type="GO" id="GO:0016020">
    <property type="term" value="C:membrane"/>
    <property type="evidence" value="ECO:0007669"/>
    <property type="project" value="UniProtKB-SubCell"/>
</dbReference>
<name>A0AAX4PLF4_9CHLO</name>
<organism evidence="6 7">
    <name type="scientific">Chloropicon roscoffensis</name>
    <dbReference type="NCBI Taxonomy" id="1461544"/>
    <lineage>
        <taxon>Eukaryota</taxon>
        <taxon>Viridiplantae</taxon>
        <taxon>Chlorophyta</taxon>
        <taxon>Chloropicophyceae</taxon>
        <taxon>Chloropicales</taxon>
        <taxon>Chloropicaceae</taxon>
        <taxon>Chloropicon</taxon>
    </lineage>
</organism>
<feature type="transmembrane region" description="Helical" evidence="5">
    <location>
        <begin position="331"/>
        <end position="349"/>
    </location>
</feature>
<evidence type="ECO:0000313" key="7">
    <source>
        <dbReference type="Proteomes" id="UP001472866"/>
    </source>
</evidence>
<keyword evidence="2 5" id="KW-0812">Transmembrane</keyword>
<evidence type="ECO:0000313" key="6">
    <source>
        <dbReference type="EMBL" id="WZN66840.1"/>
    </source>
</evidence>
<feature type="transmembrane region" description="Helical" evidence="5">
    <location>
        <begin position="294"/>
        <end position="319"/>
    </location>
</feature>
<gene>
    <name evidence="6" type="ORF">HKI87_16g84110</name>
</gene>
<proteinExistence type="predicted"/>
<evidence type="ECO:0000256" key="3">
    <source>
        <dbReference type="ARBA" id="ARBA00022989"/>
    </source>
</evidence>
<dbReference type="InterPro" id="IPR011701">
    <property type="entry name" value="MFS"/>
</dbReference>
<feature type="transmembrane region" description="Helical" evidence="5">
    <location>
        <begin position="219"/>
        <end position="238"/>
    </location>
</feature>
<feature type="transmembrane region" description="Helical" evidence="5">
    <location>
        <begin position="259"/>
        <end position="282"/>
    </location>
</feature>
<dbReference type="PANTHER" id="PTHR23510">
    <property type="entry name" value="INNER MEMBRANE TRANSPORT PROTEIN YAJR"/>
    <property type="match status" value="1"/>
</dbReference>
<feature type="transmembrane region" description="Helical" evidence="5">
    <location>
        <begin position="175"/>
        <end position="199"/>
    </location>
</feature>
<feature type="transmembrane region" description="Helical" evidence="5">
    <location>
        <begin position="117"/>
        <end position="134"/>
    </location>
</feature>
<dbReference type="AlphaFoldDB" id="A0AAX4PLF4"/>
<evidence type="ECO:0000256" key="2">
    <source>
        <dbReference type="ARBA" id="ARBA00022692"/>
    </source>
</evidence>
<reference evidence="6 7" key="1">
    <citation type="submission" date="2024-03" db="EMBL/GenBank/DDBJ databases">
        <title>Complete genome sequence of the green alga Chloropicon roscoffensis RCC1871.</title>
        <authorList>
            <person name="Lemieux C."/>
            <person name="Pombert J.-F."/>
            <person name="Otis C."/>
            <person name="Turmel M."/>
        </authorList>
    </citation>
    <scope>NUCLEOTIDE SEQUENCE [LARGE SCALE GENOMIC DNA]</scope>
    <source>
        <strain evidence="6 7">RCC1871</strain>
    </source>
</reference>
<protein>
    <submittedName>
        <fullName evidence="6">MFS general substrate transporter</fullName>
    </submittedName>
</protein>
<dbReference type="EMBL" id="CP151516">
    <property type="protein sequence ID" value="WZN66840.1"/>
    <property type="molecule type" value="Genomic_DNA"/>
</dbReference>
<keyword evidence="7" id="KW-1185">Reference proteome</keyword>
<feature type="transmembrane region" description="Helical" evidence="5">
    <location>
        <begin position="417"/>
        <end position="437"/>
    </location>
</feature>
<comment type="subcellular location">
    <subcellularLocation>
        <location evidence="1">Membrane</location>
        <topology evidence="1">Multi-pass membrane protein</topology>
    </subcellularLocation>
</comment>
<sequence>MESLSIRNSMQSLSIRNRASEPAVSAVDFREAGTNADELENEENRTQPKSVVAVACLQVFLIAFSYSIVIPTARLYAESLNAPTHFEGYVVGAASFGAILVLPAYRLSCRKSWSATLVLQAILLQLGSVLYSLAKIAKKIELLVAGRLIAGFGGAFYPIFQFLAEEVGVRHRSSVVSIVLVGRSLGFALGPAVAAVLVYVDFNVGDLAVDKETNGGWTVAIACGIQIILIVAFFPRGGGRGGGREHRRVEDTRPIREKLMYYGVLGFLSSGYALPNFCITGWEVHSTELIQVNFGWSLTWSALLVGGIALTPALTCPVMGKYSYKHGDRKILLWWAAIQCLASVTLFNFGPQLPWFYLAGSLVYINAVTLQTTFSVSLSSKVCLPHHIEAMQGWTNAFGLLLRGLGAVVGASLDANGFAGVCAAAALFSFAGTVVFYRRMKISLL</sequence>
<keyword evidence="3 5" id="KW-1133">Transmembrane helix</keyword>
<dbReference type="Gene3D" id="1.20.1250.20">
    <property type="entry name" value="MFS general substrate transporter like domains"/>
    <property type="match status" value="1"/>
</dbReference>
<dbReference type="Pfam" id="PF07690">
    <property type="entry name" value="MFS_1"/>
    <property type="match status" value="1"/>
</dbReference>
<evidence type="ECO:0000256" key="1">
    <source>
        <dbReference type="ARBA" id="ARBA00004141"/>
    </source>
</evidence>
<dbReference type="InterPro" id="IPR036259">
    <property type="entry name" value="MFS_trans_sf"/>
</dbReference>
<feature type="transmembrane region" description="Helical" evidence="5">
    <location>
        <begin position="51"/>
        <end position="69"/>
    </location>
</feature>
<dbReference type="InterPro" id="IPR051068">
    <property type="entry name" value="MFS_Domain-Containing_Protein"/>
</dbReference>
<dbReference type="PANTHER" id="PTHR23510:SF64">
    <property type="entry name" value="INNER MEMBRANE TRANSPORT PROTEIN YAJR"/>
    <property type="match status" value="1"/>
</dbReference>
<dbReference type="GO" id="GO:0022857">
    <property type="term" value="F:transmembrane transporter activity"/>
    <property type="evidence" value="ECO:0007669"/>
    <property type="project" value="InterPro"/>
</dbReference>
<feature type="transmembrane region" description="Helical" evidence="5">
    <location>
        <begin position="140"/>
        <end position="163"/>
    </location>
</feature>
<feature type="transmembrane region" description="Helical" evidence="5">
    <location>
        <begin position="89"/>
        <end position="105"/>
    </location>
</feature>
<evidence type="ECO:0000256" key="5">
    <source>
        <dbReference type="SAM" id="Phobius"/>
    </source>
</evidence>
<accession>A0AAX4PLF4</accession>
<evidence type="ECO:0000256" key="4">
    <source>
        <dbReference type="ARBA" id="ARBA00023136"/>
    </source>
</evidence>
<dbReference type="SUPFAM" id="SSF103473">
    <property type="entry name" value="MFS general substrate transporter"/>
    <property type="match status" value="1"/>
</dbReference>
<keyword evidence="4 5" id="KW-0472">Membrane</keyword>